<accession>A0A4D6LU09</accession>
<gene>
    <name evidence="2" type="ORF">DEO72_LG4g2902</name>
</gene>
<dbReference type="AlphaFoldDB" id="A0A4D6LU09"/>
<dbReference type="Proteomes" id="UP000501690">
    <property type="component" value="Linkage Group LG4"/>
</dbReference>
<evidence type="ECO:0000313" key="2">
    <source>
        <dbReference type="EMBL" id="QCD91933.1"/>
    </source>
</evidence>
<proteinExistence type="predicted"/>
<evidence type="ECO:0000256" key="1">
    <source>
        <dbReference type="SAM" id="MobiDB-lite"/>
    </source>
</evidence>
<feature type="region of interest" description="Disordered" evidence="1">
    <location>
        <begin position="1"/>
        <end position="23"/>
    </location>
</feature>
<feature type="region of interest" description="Disordered" evidence="1">
    <location>
        <begin position="74"/>
        <end position="95"/>
    </location>
</feature>
<dbReference type="EMBL" id="CP039348">
    <property type="protein sequence ID" value="QCD91933.1"/>
    <property type="molecule type" value="Genomic_DNA"/>
</dbReference>
<keyword evidence="3" id="KW-1185">Reference proteome</keyword>
<name>A0A4D6LU09_VIGUN</name>
<feature type="region of interest" description="Disordered" evidence="1">
    <location>
        <begin position="49"/>
        <end position="68"/>
    </location>
</feature>
<organism evidence="2 3">
    <name type="scientific">Vigna unguiculata</name>
    <name type="common">Cowpea</name>
    <dbReference type="NCBI Taxonomy" id="3917"/>
    <lineage>
        <taxon>Eukaryota</taxon>
        <taxon>Viridiplantae</taxon>
        <taxon>Streptophyta</taxon>
        <taxon>Embryophyta</taxon>
        <taxon>Tracheophyta</taxon>
        <taxon>Spermatophyta</taxon>
        <taxon>Magnoliopsida</taxon>
        <taxon>eudicotyledons</taxon>
        <taxon>Gunneridae</taxon>
        <taxon>Pentapetalae</taxon>
        <taxon>rosids</taxon>
        <taxon>fabids</taxon>
        <taxon>Fabales</taxon>
        <taxon>Fabaceae</taxon>
        <taxon>Papilionoideae</taxon>
        <taxon>50 kb inversion clade</taxon>
        <taxon>NPAAA clade</taxon>
        <taxon>indigoferoid/millettioid clade</taxon>
        <taxon>Phaseoleae</taxon>
        <taxon>Vigna</taxon>
    </lineage>
</organism>
<reference evidence="2 3" key="1">
    <citation type="submission" date="2019-04" db="EMBL/GenBank/DDBJ databases">
        <title>An improved genome assembly and genetic linkage map for asparagus bean, Vigna unguiculata ssp. sesquipedialis.</title>
        <authorList>
            <person name="Xia Q."/>
            <person name="Zhang R."/>
            <person name="Dong Y."/>
        </authorList>
    </citation>
    <scope>NUCLEOTIDE SEQUENCE [LARGE SCALE GENOMIC DNA]</scope>
    <source>
        <tissue evidence="2">Leaf</tissue>
    </source>
</reference>
<sequence>MSQVCPGTHESGPSSLGGYARGPRIHVGPRVASGFLAWSSPVGVLGFEGTRGPSRGSQGPRPWGPNLFFVRPGVPSHVSGPGGSRASGSEVRGWPGGSRGLGRCLEVSRDFVSRPGSRVL</sequence>
<protein>
    <submittedName>
        <fullName evidence="2">Uncharacterized protein</fullName>
    </submittedName>
</protein>
<evidence type="ECO:0000313" key="3">
    <source>
        <dbReference type="Proteomes" id="UP000501690"/>
    </source>
</evidence>